<comment type="caution">
    <text evidence="6">The sequence shown here is derived from an EMBL/GenBank/DDBJ whole genome shotgun (WGS) entry which is preliminary data.</text>
</comment>
<evidence type="ECO:0000256" key="3">
    <source>
        <dbReference type="ARBA" id="ARBA00023004"/>
    </source>
</evidence>
<dbReference type="EMBL" id="JBBPBK010000002">
    <property type="protein sequence ID" value="KAK9291250.1"/>
    <property type="molecule type" value="Genomic_DNA"/>
</dbReference>
<name>A0AAP0X9Z5_LIQFO</name>
<dbReference type="InterPro" id="IPR026992">
    <property type="entry name" value="DIOX_N"/>
</dbReference>
<sequence>MAPKADETAVKGQDVAAYAASMTAQNVQEMVRRDPSFVPERYIQKKEDMTKATDAPHLSPEIPVIDLSLLSKGHEDELKKLDLACEDWGFLQVVNHGVAKEVLQGMKDAAAGFFELPLEEKNKYAVDLNDGQGYGLPYEVPQELKLDWSDALVLSIYPSQNQKLKYWPTAPKEFKEIVEAYSTGVKKVAEELLGSLSLVMGMMDKDALIRLHKEMALVLRVNYAPTCCKPDEVLSISPHSDMSTITILMQDDDLHGLQIRHDGKWVPVIPIPNALVVNVGDVIEIWSNGKYKSIEHRAITNKDRTRISFASFFFPHEDVELEPFNQMVDSQQPRKIYKKLTYGEYVGRSITSKLDGKAHIEMAKNKSK</sequence>
<dbReference type="GO" id="GO:0016491">
    <property type="term" value="F:oxidoreductase activity"/>
    <property type="evidence" value="ECO:0007669"/>
    <property type="project" value="UniProtKB-KW"/>
</dbReference>
<accession>A0AAP0X9Z5</accession>
<keyword evidence="4" id="KW-0560">Oxidoreductase</keyword>
<evidence type="ECO:0000313" key="6">
    <source>
        <dbReference type="EMBL" id="KAK9291250.1"/>
    </source>
</evidence>
<keyword evidence="3 4" id="KW-0408">Iron</keyword>
<evidence type="ECO:0000256" key="2">
    <source>
        <dbReference type="ARBA" id="ARBA00022723"/>
    </source>
</evidence>
<dbReference type="Gene3D" id="2.60.120.330">
    <property type="entry name" value="B-lactam Antibiotic, Isopenicillin N Synthase, Chain"/>
    <property type="match status" value="1"/>
</dbReference>
<dbReference type="AlphaFoldDB" id="A0AAP0X9Z5"/>
<dbReference type="SUPFAM" id="SSF51197">
    <property type="entry name" value="Clavaminate synthase-like"/>
    <property type="match status" value="1"/>
</dbReference>
<dbReference type="InterPro" id="IPR027443">
    <property type="entry name" value="IPNS-like_sf"/>
</dbReference>
<evidence type="ECO:0000259" key="5">
    <source>
        <dbReference type="PROSITE" id="PS51471"/>
    </source>
</evidence>
<keyword evidence="2 4" id="KW-0479">Metal-binding</keyword>
<protein>
    <recommendedName>
        <fullName evidence="5">Fe2OG dioxygenase domain-containing protein</fullName>
    </recommendedName>
</protein>
<dbReference type="PANTHER" id="PTHR47991">
    <property type="entry name" value="OXOGLUTARATE/IRON-DEPENDENT DIOXYGENASE"/>
    <property type="match status" value="1"/>
</dbReference>
<dbReference type="FunFam" id="2.60.120.330:FF:000079">
    <property type="entry name" value="Protein SRG1"/>
    <property type="match status" value="1"/>
</dbReference>
<dbReference type="GO" id="GO:0046872">
    <property type="term" value="F:metal ion binding"/>
    <property type="evidence" value="ECO:0007669"/>
    <property type="project" value="UniProtKB-KW"/>
</dbReference>
<dbReference type="InterPro" id="IPR050295">
    <property type="entry name" value="Plant_2OG-oxidoreductases"/>
</dbReference>
<dbReference type="InterPro" id="IPR005123">
    <property type="entry name" value="Oxoglu/Fe-dep_dioxygenase_dom"/>
</dbReference>
<proteinExistence type="inferred from homology"/>
<evidence type="ECO:0000313" key="7">
    <source>
        <dbReference type="Proteomes" id="UP001415857"/>
    </source>
</evidence>
<gene>
    <name evidence="6" type="ORF">L1049_009438</name>
</gene>
<feature type="domain" description="Fe2OG dioxygenase" evidence="5">
    <location>
        <begin position="215"/>
        <end position="315"/>
    </location>
</feature>
<keyword evidence="7" id="KW-1185">Reference proteome</keyword>
<evidence type="ECO:0000256" key="1">
    <source>
        <dbReference type="ARBA" id="ARBA00008056"/>
    </source>
</evidence>
<dbReference type="Pfam" id="PF14226">
    <property type="entry name" value="DIOX_N"/>
    <property type="match status" value="1"/>
</dbReference>
<comment type="similarity">
    <text evidence="1 4">Belongs to the iron/ascorbate-dependent oxidoreductase family.</text>
</comment>
<dbReference type="Pfam" id="PF03171">
    <property type="entry name" value="2OG-FeII_Oxy"/>
    <property type="match status" value="1"/>
</dbReference>
<organism evidence="6 7">
    <name type="scientific">Liquidambar formosana</name>
    <name type="common">Formosan gum</name>
    <dbReference type="NCBI Taxonomy" id="63359"/>
    <lineage>
        <taxon>Eukaryota</taxon>
        <taxon>Viridiplantae</taxon>
        <taxon>Streptophyta</taxon>
        <taxon>Embryophyta</taxon>
        <taxon>Tracheophyta</taxon>
        <taxon>Spermatophyta</taxon>
        <taxon>Magnoliopsida</taxon>
        <taxon>eudicotyledons</taxon>
        <taxon>Gunneridae</taxon>
        <taxon>Pentapetalae</taxon>
        <taxon>Saxifragales</taxon>
        <taxon>Altingiaceae</taxon>
        <taxon>Liquidambar</taxon>
    </lineage>
</organism>
<dbReference type="InterPro" id="IPR044861">
    <property type="entry name" value="IPNS-like_FE2OG_OXY"/>
</dbReference>
<reference evidence="6 7" key="1">
    <citation type="journal article" date="2024" name="Plant J.">
        <title>Genome sequences and population genomics reveal climatic adaptation and genomic divergence between two closely related sweetgum species.</title>
        <authorList>
            <person name="Xu W.Q."/>
            <person name="Ren C.Q."/>
            <person name="Zhang X.Y."/>
            <person name="Comes H.P."/>
            <person name="Liu X.H."/>
            <person name="Li Y.G."/>
            <person name="Kettle C.J."/>
            <person name="Jalonen R."/>
            <person name="Gaisberger H."/>
            <person name="Ma Y.Z."/>
            <person name="Qiu Y.X."/>
        </authorList>
    </citation>
    <scope>NUCLEOTIDE SEQUENCE [LARGE SCALE GENOMIC DNA]</scope>
    <source>
        <strain evidence="6">Hangzhou</strain>
    </source>
</reference>
<evidence type="ECO:0000256" key="4">
    <source>
        <dbReference type="RuleBase" id="RU003682"/>
    </source>
</evidence>
<dbReference type="PROSITE" id="PS51471">
    <property type="entry name" value="FE2OG_OXY"/>
    <property type="match status" value="1"/>
</dbReference>
<dbReference type="Proteomes" id="UP001415857">
    <property type="component" value="Unassembled WGS sequence"/>
</dbReference>